<dbReference type="PANTHER" id="PTHR11206">
    <property type="entry name" value="MULTIDRUG RESISTANCE PROTEIN"/>
    <property type="match status" value="1"/>
</dbReference>
<dbReference type="Proteomes" id="UP001054889">
    <property type="component" value="Unassembled WGS sequence"/>
</dbReference>
<comment type="similarity">
    <text evidence="1">Belongs to the multi antimicrobial extrusion (MATE) (TC 2.A.66.1) family.</text>
</comment>
<feature type="compositionally biased region" description="Basic and acidic residues" evidence="2">
    <location>
        <begin position="13"/>
        <end position="26"/>
    </location>
</feature>
<dbReference type="GO" id="GO:0016020">
    <property type="term" value="C:membrane"/>
    <property type="evidence" value="ECO:0007669"/>
    <property type="project" value="InterPro"/>
</dbReference>
<evidence type="ECO:0000256" key="2">
    <source>
        <dbReference type="SAM" id="MobiDB-lite"/>
    </source>
</evidence>
<dbReference type="EMBL" id="BQKI01000003">
    <property type="protein sequence ID" value="GJM90906.1"/>
    <property type="molecule type" value="Genomic_DNA"/>
</dbReference>
<dbReference type="InterPro" id="IPR002528">
    <property type="entry name" value="MATE_fam"/>
</dbReference>
<comment type="caution">
    <text evidence="4">The sequence shown here is derived from an EMBL/GenBank/DDBJ whole genome shotgun (WGS) entry which is preliminary data.</text>
</comment>
<evidence type="ECO:0000256" key="3">
    <source>
        <dbReference type="SAM" id="Phobius"/>
    </source>
</evidence>
<dbReference type="GO" id="GO:0042910">
    <property type="term" value="F:xenobiotic transmembrane transporter activity"/>
    <property type="evidence" value="ECO:0007669"/>
    <property type="project" value="InterPro"/>
</dbReference>
<evidence type="ECO:0000313" key="5">
    <source>
        <dbReference type="Proteomes" id="UP001054889"/>
    </source>
</evidence>
<feature type="transmembrane region" description="Helical" evidence="3">
    <location>
        <begin position="67"/>
        <end position="92"/>
    </location>
</feature>
<feature type="transmembrane region" description="Helical" evidence="3">
    <location>
        <begin position="113"/>
        <end position="134"/>
    </location>
</feature>
<feature type="region of interest" description="Disordered" evidence="2">
    <location>
        <begin position="1"/>
        <end position="28"/>
    </location>
</feature>
<keyword evidence="3" id="KW-0472">Membrane</keyword>
<protein>
    <recommendedName>
        <fullName evidence="6">Protein DETOXIFICATION</fullName>
    </recommendedName>
</protein>
<dbReference type="AlphaFoldDB" id="A0AAV5BXG1"/>
<feature type="transmembrane region" description="Helical" evidence="3">
    <location>
        <begin position="154"/>
        <end position="175"/>
    </location>
</feature>
<reference evidence="4" key="2">
    <citation type="submission" date="2021-12" db="EMBL/GenBank/DDBJ databases">
        <title>Resequencing data analysis of finger millet.</title>
        <authorList>
            <person name="Hatakeyama M."/>
            <person name="Aluri S."/>
            <person name="Balachadran M.T."/>
            <person name="Sivarajan S.R."/>
            <person name="Poveda L."/>
            <person name="Shimizu-Inatsugi R."/>
            <person name="Schlapbach R."/>
            <person name="Sreeman S.M."/>
            <person name="Shimizu K.K."/>
        </authorList>
    </citation>
    <scope>NUCLEOTIDE SEQUENCE</scope>
</reference>
<proteinExistence type="inferred from homology"/>
<keyword evidence="3" id="KW-1133">Transmembrane helix</keyword>
<sequence length="199" mass="21526">MEDEAVLLVPTGTDEKRGGGGEKGEESSAANEVKKQLYLAGPLVAWCLLQNVVQMISVMFVGHLGELALSSASVATAFAGVTGFSLMVLLNAEPRRAGHAQLRRHRRVPRGRVLAAGVQAVTYLANLSVLAVYVRISPACERSWTGFSREAFRGVAGFLKLAVPSAVMVCMKWWSFEIMVLLSSRLPNPKLETAVLSIW</sequence>
<feature type="transmembrane region" description="Helical" evidence="3">
    <location>
        <begin position="37"/>
        <end position="61"/>
    </location>
</feature>
<gene>
    <name evidence="4" type="primary">ga07231</name>
    <name evidence="4" type="ORF">PR202_ga07231</name>
</gene>
<keyword evidence="5" id="KW-1185">Reference proteome</keyword>
<dbReference type="Pfam" id="PF01554">
    <property type="entry name" value="MatE"/>
    <property type="match status" value="1"/>
</dbReference>
<evidence type="ECO:0008006" key="6">
    <source>
        <dbReference type="Google" id="ProtNLM"/>
    </source>
</evidence>
<name>A0AAV5BXG1_ELECO</name>
<dbReference type="GO" id="GO:0015297">
    <property type="term" value="F:antiporter activity"/>
    <property type="evidence" value="ECO:0007669"/>
    <property type="project" value="InterPro"/>
</dbReference>
<accession>A0AAV5BXG1</accession>
<evidence type="ECO:0000313" key="4">
    <source>
        <dbReference type="EMBL" id="GJM90906.1"/>
    </source>
</evidence>
<evidence type="ECO:0000256" key="1">
    <source>
        <dbReference type="ARBA" id="ARBA00010199"/>
    </source>
</evidence>
<keyword evidence="3" id="KW-0812">Transmembrane</keyword>
<reference evidence="4" key="1">
    <citation type="journal article" date="2018" name="DNA Res.">
        <title>Multiple hybrid de novo genome assembly of finger millet, an orphan allotetraploid crop.</title>
        <authorList>
            <person name="Hatakeyama M."/>
            <person name="Aluri S."/>
            <person name="Balachadran M.T."/>
            <person name="Sivarajan S.R."/>
            <person name="Patrignani A."/>
            <person name="Gruter S."/>
            <person name="Poveda L."/>
            <person name="Shimizu-Inatsugi R."/>
            <person name="Baeten J."/>
            <person name="Francoijs K.J."/>
            <person name="Nataraja K.N."/>
            <person name="Reddy Y.A.N."/>
            <person name="Phadnis S."/>
            <person name="Ravikumar R.L."/>
            <person name="Schlapbach R."/>
            <person name="Sreeman S.M."/>
            <person name="Shimizu K.K."/>
        </authorList>
    </citation>
    <scope>NUCLEOTIDE SEQUENCE</scope>
</reference>
<organism evidence="4 5">
    <name type="scientific">Eleusine coracana subsp. coracana</name>
    <dbReference type="NCBI Taxonomy" id="191504"/>
    <lineage>
        <taxon>Eukaryota</taxon>
        <taxon>Viridiplantae</taxon>
        <taxon>Streptophyta</taxon>
        <taxon>Embryophyta</taxon>
        <taxon>Tracheophyta</taxon>
        <taxon>Spermatophyta</taxon>
        <taxon>Magnoliopsida</taxon>
        <taxon>Liliopsida</taxon>
        <taxon>Poales</taxon>
        <taxon>Poaceae</taxon>
        <taxon>PACMAD clade</taxon>
        <taxon>Chloridoideae</taxon>
        <taxon>Cynodonteae</taxon>
        <taxon>Eleusininae</taxon>
        <taxon>Eleusine</taxon>
    </lineage>
</organism>